<dbReference type="Pfam" id="PF01068">
    <property type="entry name" value="DNA_ligase_A_M"/>
    <property type="match status" value="1"/>
</dbReference>
<keyword evidence="9" id="KW-1185">Reference proteome</keyword>
<dbReference type="RefSeq" id="WP_380820693.1">
    <property type="nucleotide sequence ID" value="NZ_JBHTJN010000011.1"/>
</dbReference>
<dbReference type="InterPro" id="IPR012340">
    <property type="entry name" value="NA-bd_OB-fold"/>
</dbReference>
<dbReference type="Gene3D" id="2.40.50.140">
    <property type="entry name" value="Nucleic acid-binding proteins"/>
    <property type="match status" value="1"/>
</dbReference>
<evidence type="ECO:0000313" key="8">
    <source>
        <dbReference type="EMBL" id="MFD0966444.1"/>
    </source>
</evidence>
<dbReference type="EMBL" id="JBHTJN010000011">
    <property type="protein sequence ID" value="MFD0966444.1"/>
    <property type="molecule type" value="Genomic_DNA"/>
</dbReference>
<dbReference type="InterPro" id="IPR016059">
    <property type="entry name" value="DNA_ligase_ATP-dep_CS"/>
</dbReference>
<dbReference type="CDD" id="cd08041">
    <property type="entry name" value="OBF_kDNA_ligase_like"/>
    <property type="match status" value="1"/>
</dbReference>
<accession>A0ABW3I936</accession>
<dbReference type="PANTHER" id="PTHR47810">
    <property type="entry name" value="DNA LIGASE"/>
    <property type="match status" value="1"/>
</dbReference>
<dbReference type="NCBIfam" id="NF006592">
    <property type="entry name" value="PRK09125.1"/>
    <property type="match status" value="1"/>
</dbReference>
<keyword evidence="4" id="KW-0227">DNA damage</keyword>
<gene>
    <name evidence="8" type="ORF">ACFQ02_06265</name>
</gene>
<evidence type="ECO:0000256" key="2">
    <source>
        <dbReference type="ARBA" id="ARBA00022598"/>
    </source>
</evidence>
<dbReference type="CDD" id="cd07896">
    <property type="entry name" value="Adenylation_kDNA_ligase_like"/>
    <property type="match status" value="1"/>
</dbReference>
<dbReference type="Proteomes" id="UP001596996">
    <property type="component" value="Unassembled WGS sequence"/>
</dbReference>
<comment type="caution">
    <text evidence="8">The sequence shown here is derived from an EMBL/GenBank/DDBJ whole genome shotgun (WGS) entry which is preliminary data.</text>
</comment>
<dbReference type="SUPFAM" id="SSF50249">
    <property type="entry name" value="Nucleic acid-binding proteins"/>
    <property type="match status" value="1"/>
</dbReference>
<feature type="domain" description="ATP-dependent DNA ligase family profile" evidence="7">
    <location>
        <begin position="109"/>
        <end position="190"/>
    </location>
</feature>
<protein>
    <submittedName>
        <fullName evidence="8">DNA ligase</fullName>
        <ecNumber evidence="8">6.5.1.1</ecNumber>
    </submittedName>
</protein>
<dbReference type="PROSITE" id="PS50160">
    <property type="entry name" value="DNA_LIGASE_A3"/>
    <property type="match status" value="1"/>
</dbReference>
<dbReference type="SUPFAM" id="SSF56091">
    <property type="entry name" value="DNA ligase/mRNA capping enzyme, catalytic domain"/>
    <property type="match status" value="1"/>
</dbReference>
<dbReference type="InterPro" id="IPR050326">
    <property type="entry name" value="NAD_dep_DNA_ligaseB"/>
</dbReference>
<dbReference type="Gene3D" id="3.30.1490.70">
    <property type="match status" value="1"/>
</dbReference>
<dbReference type="EC" id="6.5.1.1" evidence="8"/>
<reference evidence="9" key="1">
    <citation type="journal article" date="2019" name="Int. J. Syst. Evol. Microbiol.">
        <title>The Global Catalogue of Microorganisms (GCM) 10K type strain sequencing project: providing services to taxonomists for standard genome sequencing and annotation.</title>
        <authorList>
            <consortium name="The Broad Institute Genomics Platform"/>
            <consortium name="The Broad Institute Genome Sequencing Center for Infectious Disease"/>
            <person name="Wu L."/>
            <person name="Ma J."/>
        </authorList>
    </citation>
    <scope>NUCLEOTIDE SEQUENCE [LARGE SCALE GENOMIC DNA]</scope>
    <source>
        <strain evidence="9">CCUG 61707</strain>
    </source>
</reference>
<dbReference type="Pfam" id="PF14743">
    <property type="entry name" value="DNA_ligase_OB_2"/>
    <property type="match status" value="1"/>
</dbReference>
<evidence type="ECO:0000313" key="9">
    <source>
        <dbReference type="Proteomes" id="UP001596996"/>
    </source>
</evidence>
<dbReference type="PROSITE" id="PS00333">
    <property type="entry name" value="DNA_LIGASE_A2"/>
    <property type="match status" value="1"/>
</dbReference>
<evidence type="ECO:0000259" key="7">
    <source>
        <dbReference type="PROSITE" id="PS50160"/>
    </source>
</evidence>
<evidence type="ECO:0000256" key="6">
    <source>
        <dbReference type="ARBA" id="ARBA00034003"/>
    </source>
</evidence>
<keyword evidence="2 8" id="KW-0436">Ligase</keyword>
<dbReference type="InterPro" id="IPR029319">
    <property type="entry name" value="DNA_ligase_OB"/>
</dbReference>
<keyword evidence="3" id="KW-0235">DNA replication</keyword>
<keyword evidence="5" id="KW-0234">DNA repair</keyword>
<comment type="cofactor">
    <cofactor evidence="1">
        <name>a divalent metal cation</name>
        <dbReference type="ChEBI" id="CHEBI:60240"/>
    </cofactor>
</comment>
<evidence type="ECO:0000256" key="1">
    <source>
        <dbReference type="ARBA" id="ARBA00001968"/>
    </source>
</evidence>
<dbReference type="GO" id="GO:0003910">
    <property type="term" value="F:DNA ligase (ATP) activity"/>
    <property type="evidence" value="ECO:0007669"/>
    <property type="project" value="UniProtKB-EC"/>
</dbReference>
<evidence type="ECO:0000256" key="4">
    <source>
        <dbReference type="ARBA" id="ARBA00022763"/>
    </source>
</evidence>
<dbReference type="Gene3D" id="3.30.470.30">
    <property type="entry name" value="DNA ligase/mRNA capping enzyme"/>
    <property type="match status" value="1"/>
</dbReference>
<name>A0ABW3I936_9PAST</name>
<evidence type="ECO:0000256" key="5">
    <source>
        <dbReference type="ARBA" id="ARBA00023204"/>
    </source>
</evidence>
<dbReference type="InterPro" id="IPR012310">
    <property type="entry name" value="DNA_ligase_ATP-dep_cent"/>
</dbReference>
<sequence>MTWSKFIVFFFPIYTVNATSSDIMLLGNYTGQNVQNWVMSEKLDGIRGYWDGKQLFTRQNKVLSPPNYFIKNFPPFPIDGELFSERNHFEEISSIVRSEEDKGWEKIKLYVFDVPTATGNLFSRLKKLQDYLVEHPTPYIQIIKQIPIRDQEHVRSFLKQVEAQKGEGVVLRNPNAPYERKRSSQILKLKTALDEECEVTAHHKGKNQFENVLGSLSCKNQRGEFKIGSGFTLGDRINPPPIGAIITYKYRGLTRNGLPKFATYQRLHSDKNSQKTNRTLNEKVR</sequence>
<comment type="catalytic activity">
    <reaction evidence="6">
        <text>ATP + (deoxyribonucleotide)n-3'-hydroxyl + 5'-phospho-(deoxyribonucleotide)m = (deoxyribonucleotide)n+m + AMP + diphosphate.</text>
        <dbReference type="EC" id="6.5.1.1"/>
    </reaction>
</comment>
<evidence type="ECO:0000256" key="3">
    <source>
        <dbReference type="ARBA" id="ARBA00022705"/>
    </source>
</evidence>
<organism evidence="8 9">
    <name type="scientific">Seminibacterium arietis</name>
    <dbReference type="NCBI Taxonomy" id="1173502"/>
    <lineage>
        <taxon>Bacteria</taxon>
        <taxon>Pseudomonadati</taxon>
        <taxon>Pseudomonadota</taxon>
        <taxon>Gammaproteobacteria</taxon>
        <taxon>Pasteurellales</taxon>
        <taxon>Pasteurellaceae</taxon>
        <taxon>Seminibacterium</taxon>
    </lineage>
</organism>
<proteinExistence type="predicted"/>
<dbReference type="PANTHER" id="PTHR47810:SF1">
    <property type="entry name" value="DNA LIGASE B"/>
    <property type="match status" value="1"/>
</dbReference>